<dbReference type="SMART" id="SM00367">
    <property type="entry name" value="LRR_CC"/>
    <property type="match status" value="6"/>
</dbReference>
<name>A0AAD4X6B5_9MAGN</name>
<dbReference type="SUPFAM" id="SSF52047">
    <property type="entry name" value="RNI-like"/>
    <property type="match status" value="1"/>
</dbReference>
<protein>
    <submittedName>
        <fullName evidence="1">Uncharacterized protein</fullName>
    </submittedName>
</protein>
<dbReference type="PANTHER" id="PTHR13318:SF26">
    <property type="entry name" value="F-BOX_LRR-REPEAT PROTEIN 12"/>
    <property type="match status" value="1"/>
</dbReference>
<evidence type="ECO:0000313" key="2">
    <source>
        <dbReference type="Proteomes" id="UP001202328"/>
    </source>
</evidence>
<dbReference type="GO" id="GO:0031146">
    <property type="term" value="P:SCF-dependent proteasomal ubiquitin-dependent protein catabolic process"/>
    <property type="evidence" value="ECO:0007669"/>
    <property type="project" value="TreeGrafter"/>
</dbReference>
<sequence length="348" mass="38949">MTSTNKGRVRSFFSETLLQVEEGTKNYHDDRPSNISTITSSFSTDIRDDCLDLIFKCLKIKDDRNSFGLTCHRWLHIQNNNHESLWYSNNYDPAGKYPKISLSRVLIRFQRLKILCLGRLPKITDVDTLKSQSFGSNVQTLCINPCSYNFPDYSDMQFLGSSGITDKGLESLAKYCASLKTVNLPRCYSITDWGISVLLQNCQKLCSLATDYCSNITGIGFQGCAQSLTYLAAGRCKLKPEGFCAIGCIINTEAVMTITKGCPLLKKLSLSNCEEVQLDGWKAIGLNCKELNELVIMGCQRLCDMGLQAICDGCNKLSVLYLEKKYSCSSSALELFMSKKPRVVVIRF</sequence>
<proteinExistence type="predicted"/>
<dbReference type="AlphaFoldDB" id="A0AAD4X6B5"/>
<dbReference type="GO" id="GO:0019005">
    <property type="term" value="C:SCF ubiquitin ligase complex"/>
    <property type="evidence" value="ECO:0007669"/>
    <property type="project" value="TreeGrafter"/>
</dbReference>
<dbReference type="PANTHER" id="PTHR13318">
    <property type="entry name" value="PARTNER OF PAIRED, ISOFORM B-RELATED"/>
    <property type="match status" value="1"/>
</dbReference>
<evidence type="ECO:0000313" key="1">
    <source>
        <dbReference type="EMBL" id="KAI3853657.1"/>
    </source>
</evidence>
<organism evidence="1 2">
    <name type="scientific">Papaver atlanticum</name>
    <dbReference type="NCBI Taxonomy" id="357466"/>
    <lineage>
        <taxon>Eukaryota</taxon>
        <taxon>Viridiplantae</taxon>
        <taxon>Streptophyta</taxon>
        <taxon>Embryophyta</taxon>
        <taxon>Tracheophyta</taxon>
        <taxon>Spermatophyta</taxon>
        <taxon>Magnoliopsida</taxon>
        <taxon>Ranunculales</taxon>
        <taxon>Papaveraceae</taxon>
        <taxon>Papaveroideae</taxon>
        <taxon>Papaver</taxon>
    </lineage>
</organism>
<dbReference type="EMBL" id="JAJJMB010015535">
    <property type="protein sequence ID" value="KAI3853657.1"/>
    <property type="molecule type" value="Genomic_DNA"/>
</dbReference>
<reference evidence="1" key="1">
    <citation type="submission" date="2022-04" db="EMBL/GenBank/DDBJ databases">
        <title>A functionally conserved STORR gene fusion in Papaver species that diverged 16.8 million years ago.</title>
        <authorList>
            <person name="Catania T."/>
        </authorList>
    </citation>
    <scope>NUCLEOTIDE SEQUENCE</scope>
    <source>
        <strain evidence="1">S-188037</strain>
    </source>
</reference>
<accession>A0AAD4X6B5</accession>
<dbReference type="InterPro" id="IPR032675">
    <property type="entry name" value="LRR_dom_sf"/>
</dbReference>
<keyword evidence="2" id="KW-1185">Reference proteome</keyword>
<dbReference type="Proteomes" id="UP001202328">
    <property type="component" value="Unassembled WGS sequence"/>
</dbReference>
<comment type="caution">
    <text evidence="1">The sequence shown here is derived from an EMBL/GenBank/DDBJ whole genome shotgun (WGS) entry which is preliminary data.</text>
</comment>
<dbReference type="Gene3D" id="3.80.10.10">
    <property type="entry name" value="Ribonuclease Inhibitor"/>
    <property type="match status" value="2"/>
</dbReference>
<dbReference type="Gene3D" id="1.20.1280.50">
    <property type="match status" value="1"/>
</dbReference>
<dbReference type="InterPro" id="IPR006553">
    <property type="entry name" value="Leu-rich_rpt_Cys-con_subtyp"/>
</dbReference>
<dbReference type="CDD" id="cd22159">
    <property type="entry name" value="F-box_AtTIR1-like"/>
    <property type="match status" value="1"/>
</dbReference>
<gene>
    <name evidence="1" type="ORF">MKW98_025174</name>
</gene>